<sequence>MNEIQNNLFAFFNEGKAKFFEREVDNILGGTSERNLCGRLAIYLEVLLTKYGLTEYFSDTEYNRKQNGEVKTMLDDNMEVVTINCDLIIHSRGNEMGNDNLLAIEMKKSTRPEHEKISDKNRLRTLTKSSYDEVWSYDGETHPEHVCGYQLGIYFELDIENRTYKIEGFISGESEFEMQEVF</sequence>
<dbReference type="RefSeq" id="WP_093141418.1">
    <property type="nucleotide sequence ID" value="NZ_BMWO01000001.1"/>
</dbReference>
<dbReference type="Proteomes" id="UP000199321">
    <property type="component" value="Unassembled WGS sequence"/>
</dbReference>
<evidence type="ECO:0000313" key="1">
    <source>
        <dbReference type="EMBL" id="SDE52470.1"/>
    </source>
</evidence>
<dbReference type="EMBL" id="FNBA01000001">
    <property type="protein sequence ID" value="SDE52470.1"/>
    <property type="molecule type" value="Genomic_DNA"/>
</dbReference>
<evidence type="ECO:0000313" key="2">
    <source>
        <dbReference type="Proteomes" id="UP000199321"/>
    </source>
</evidence>
<reference evidence="1 2" key="1">
    <citation type="submission" date="2016-10" db="EMBL/GenBank/DDBJ databases">
        <authorList>
            <person name="de Groot N.N."/>
        </authorList>
    </citation>
    <scope>NUCLEOTIDE SEQUENCE [LARGE SCALE GENOMIC DNA]</scope>
    <source>
        <strain evidence="1 2">DSM 16195</strain>
    </source>
</reference>
<name>A0A1G7DMW8_9FLAO</name>
<dbReference type="STRING" id="227084.SAMN05421855_1011056"/>
<protein>
    <recommendedName>
        <fullName evidence="3">PD-(D/E)XK nuclease superfamily protein</fullName>
    </recommendedName>
</protein>
<gene>
    <name evidence="1" type="ORF">SAMN05421855_1011056</name>
</gene>
<dbReference type="AlphaFoldDB" id="A0A1G7DMW8"/>
<proteinExistence type="predicted"/>
<dbReference type="OrthoDB" id="9791132at2"/>
<organism evidence="1 2">
    <name type="scientific">Ulvibacter litoralis</name>
    <dbReference type="NCBI Taxonomy" id="227084"/>
    <lineage>
        <taxon>Bacteria</taxon>
        <taxon>Pseudomonadati</taxon>
        <taxon>Bacteroidota</taxon>
        <taxon>Flavobacteriia</taxon>
        <taxon>Flavobacteriales</taxon>
        <taxon>Flavobacteriaceae</taxon>
        <taxon>Ulvibacter</taxon>
    </lineage>
</organism>
<accession>A0A1G7DMW8</accession>
<keyword evidence="2" id="KW-1185">Reference proteome</keyword>
<evidence type="ECO:0008006" key="3">
    <source>
        <dbReference type="Google" id="ProtNLM"/>
    </source>
</evidence>